<dbReference type="EMBL" id="AP024849">
    <property type="protein sequence ID" value="BCZ45600.1"/>
    <property type="molecule type" value="Genomic_DNA"/>
</dbReference>
<accession>A0ABM7T3Z4</accession>
<proteinExistence type="predicted"/>
<dbReference type="Proteomes" id="UP000824633">
    <property type="component" value="Chromosome"/>
</dbReference>
<keyword evidence="2" id="KW-1185">Reference proteome</keyword>
<sequence length="162" mass="18378">MKVQNKSLFCICLLFLIGTIIICGVVFAKNNIYNNNEKIVKYDYSYNYTNRIGEGKDSDDKIDIKYSGFYGTDTIWTLESKEESEITFNYDSTVNSGDFKAVLINPQKEVKNILEGTEQGNKTMKLAKGKYKFKLVGRNAEGKINISIGENKNVEISKSTKH</sequence>
<evidence type="ECO:0000313" key="1">
    <source>
        <dbReference type="EMBL" id="BCZ45600.1"/>
    </source>
</evidence>
<evidence type="ECO:0000313" key="2">
    <source>
        <dbReference type="Proteomes" id="UP000824633"/>
    </source>
</evidence>
<gene>
    <name evidence="1" type="ORF">psyc5s11_16670</name>
</gene>
<protein>
    <recommendedName>
        <fullName evidence="3">Lipoprotein</fullName>
    </recommendedName>
</protein>
<dbReference type="RefSeq" id="WP_224037179.1">
    <property type="nucleotide sequence ID" value="NZ_AP024849.1"/>
</dbReference>
<evidence type="ECO:0008006" key="3">
    <source>
        <dbReference type="Google" id="ProtNLM"/>
    </source>
</evidence>
<name>A0ABM7T3Z4_9CLOT</name>
<reference evidence="2" key="1">
    <citation type="submission" date="2021-07" db="EMBL/GenBank/DDBJ databases">
        <title>Complete genome sequencing of a Clostridium isolate.</title>
        <authorList>
            <person name="Ueki A."/>
            <person name="Tonouchi A."/>
        </authorList>
    </citation>
    <scope>NUCLEOTIDE SEQUENCE [LARGE SCALE GENOMIC DNA]</scope>
    <source>
        <strain evidence="2">C5S11</strain>
    </source>
</reference>
<organism evidence="1 2">
    <name type="scientific">Clostridium gelidum</name>
    <dbReference type="NCBI Taxonomy" id="704125"/>
    <lineage>
        <taxon>Bacteria</taxon>
        <taxon>Bacillati</taxon>
        <taxon>Bacillota</taxon>
        <taxon>Clostridia</taxon>
        <taxon>Eubacteriales</taxon>
        <taxon>Clostridiaceae</taxon>
        <taxon>Clostridium</taxon>
    </lineage>
</organism>